<protein>
    <submittedName>
        <fullName evidence="3">Uncharacterized protein</fullName>
    </submittedName>
</protein>
<evidence type="ECO:0000256" key="1">
    <source>
        <dbReference type="SAM" id="MobiDB-lite"/>
    </source>
</evidence>
<proteinExistence type="predicted"/>
<reference evidence="3" key="1">
    <citation type="submission" date="2022-11" db="UniProtKB">
        <authorList>
            <consortium name="WormBaseParasite"/>
        </authorList>
    </citation>
    <scope>IDENTIFICATION</scope>
</reference>
<dbReference type="WBParaSite" id="PDA_v2.g29111.t1">
    <property type="protein sequence ID" value="PDA_v2.g29111.t1"/>
    <property type="gene ID" value="PDA_v2.g29111"/>
</dbReference>
<feature type="compositionally biased region" description="Polar residues" evidence="1">
    <location>
        <begin position="246"/>
        <end position="263"/>
    </location>
</feature>
<evidence type="ECO:0000313" key="2">
    <source>
        <dbReference type="Proteomes" id="UP000887578"/>
    </source>
</evidence>
<name>A0A914QHT7_9BILA</name>
<feature type="region of interest" description="Disordered" evidence="1">
    <location>
        <begin position="237"/>
        <end position="263"/>
    </location>
</feature>
<dbReference type="Proteomes" id="UP000887578">
    <property type="component" value="Unplaced"/>
</dbReference>
<keyword evidence="2" id="KW-1185">Reference proteome</keyword>
<evidence type="ECO:0000313" key="3">
    <source>
        <dbReference type="WBParaSite" id="PDA_v2.g29111.t1"/>
    </source>
</evidence>
<accession>A0A914QHT7</accession>
<organism evidence="2 3">
    <name type="scientific">Panagrolaimus davidi</name>
    <dbReference type="NCBI Taxonomy" id="227884"/>
    <lineage>
        <taxon>Eukaryota</taxon>
        <taxon>Metazoa</taxon>
        <taxon>Ecdysozoa</taxon>
        <taxon>Nematoda</taxon>
        <taxon>Chromadorea</taxon>
        <taxon>Rhabditida</taxon>
        <taxon>Tylenchina</taxon>
        <taxon>Panagrolaimomorpha</taxon>
        <taxon>Panagrolaimoidea</taxon>
        <taxon>Panagrolaimidae</taxon>
        <taxon>Panagrolaimus</taxon>
    </lineage>
</organism>
<sequence>MSYKTLRSAAKSVERINNGNKSVLNGYVQKRFSKKKKTAADEKDEILKRLEKLERNTSMIQQVVNTNTALIWNLKIENETGSVFDAVCDFLNAVIGKDNYSESDIDRCEWISSRKNILQVEMNGRIIDKVLKNQIAYKEMIGKNGKKIKFERKKTSGQVETSNVAKELRTRLLDYLYLKNGSDVTKTPFVYANNGKIQIGKKENKKVLTITEILDEYRDIDYNKPLNLCINPFDKKKKNKDESSTDTDGNTSSEIQVISTETV</sequence>
<dbReference type="AlphaFoldDB" id="A0A914QHT7"/>